<dbReference type="AlphaFoldDB" id="A0A7D3ZSH4"/>
<keyword evidence="9" id="KW-1185">Reference proteome</keyword>
<evidence type="ECO:0000256" key="4">
    <source>
        <dbReference type="ARBA" id="ARBA00022619"/>
    </source>
</evidence>
<accession>A0A7D3ZSH4</accession>
<dbReference type="HAMAP" id="MF_00178">
    <property type="entry name" value="Lumazine_synth"/>
    <property type="match status" value="1"/>
</dbReference>
<gene>
    <name evidence="7" type="primary">ribH</name>
    <name evidence="8" type="ORF">ACTIVE_8216</name>
</gene>
<dbReference type="GO" id="GO:0000906">
    <property type="term" value="F:6,7-dimethyl-8-ribityllumazine synthase activity"/>
    <property type="evidence" value="ECO:0007669"/>
    <property type="project" value="UniProtKB-UniRule"/>
</dbReference>
<evidence type="ECO:0000313" key="8">
    <source>
        <dbReference type="EMBL" id="QKG26563.1"/>
    </source>
</evidence>
<sequence>MSGAGRPEDTVVDAAGLTLGIVCTRWHGQITDRLLERAVAAAKACGVDAPAVVRVAGALEIPVVAQQMARDMDAVVCLGAVIRGATAHFDYVCESVTTGVTRVALDESTPVGNGVLTCDTIEQALERSGLPGSSEDKGWEATVAALDTALTLRGLRHHGHAGHGLEHLGS</sequence>
<dbReference type="Gene3D" id="3.40.50.960">
    <property type="entry name" value="Lumazine/riboflavin synthase"/>
    <property type="match status" value="1"/>
</dbReference>
<dbReference type="InterPro" id="IPR034964">
    <property type="entry name" value="LS"/>
</dbReference>
<name>A0A7D3ZSH4_ACTVE</name>
<feature type="binding site" evidence="7">
    <location>
        <begin position="80"/>
        <end position="82"/>
    </location>
    <ligand>
        <name>5-amino-6-(D-ribitylamino)uracil</name>
        <dbReference type="ChEBI" id="CHEBI:15934"/>
    </ligand>
</feature>
<dbReference type="PANTHER" id="PTHR21058">
    <property type="entry name" value="6,7-DIMETHYL-8-RIBITYLLUMAZINE SYNTHASE DMRL SYNTHASE LUMAZINE SYNTHASE"/>
    <property type="match status" value="1"/>
</dbReference>
<dbReference type="Proteomes" id="UP000501240">
    <property type="component" value="Chromosome"/>
</dbReference>
<keyword evidence="4 7" id="KW-0686">Riboflavin biosynthesis</keyword>
<organism evidence="8 9">
    <name type="scientific">Actinomadura verrucosospora</name>
    <dbReference type="NCBI Taxonomy" id="46165"/>
    <lineage>
        <taxon>Bacteria</taxon>
        <taxon>Bacillati</taxon>
        <taxon>Actinomycetota</taxon>
        <taxon>Actinomycetes</taxon>
        <taxon>Streptosporangiales</taxon>
        <taxon>Thermomonosporaceae</taxon>
        <taxon>Actinomadura</taxon>
    </lineage>
</organism>
<evidence type="ECO:0000256" key="1">
    <source>
        <dbReference type="ARBA" id="ARBA00004917"/>
    </source>
</evidence>
<dbReference type="EC" id="2.5.1.78" evidence="3 7"/>
<feature type="binding site" evidence="7">
    <location>
        <begin position="85"/>
        <end position="86"/>
    </location>
    <ligand>
        <name>(2S)-2-hydroxy-3-oxobutyl phosphate</name>
        <dbReference type="ChEBI" id="CHEBI:58830"/>
    </ligand>
</feature>
<dbReference type="NCBIfam" id="TIGR00114">
    <property type="entry name" value="lumazine-synth"/>
    <property type="match status" value="1"/>
</dbReference>
<dbReference type="GO" id="GO:0005829">
    <property type="term" value="C:cytosol"/>
    <property type="evidence" value="ECO:0007669"/>
    <property type="project" value="TreeGrafter"/>
</dbReference>
<dbReference type="GO" id="GO:0009349">
    <property type="term" value="C:riboflavin synthase complex"/>
    <property type="evidence" value="ECO:0007669"/>
    <property type="project" value="UniProtKB-UniRule"/>
</dbReference>
<dbReference type="CDD" id="cd09209">
    <property type="entry name" value="Lumazine_synthase-I"/>
    <property type="match status" value="1"/>
</dbReference>
<dbReference type="SUPFAM" id="SSF52121">
    <property type="entry name" value="Lumazine synthase"/>
    <property type="match status" value="1"/>
</dbReference>
<evidence type="ECO:0000256" key="3">
    <source>
        <dbReference type="ARBA" id="ARBA00012664"/>
    </source>
</evidence>
<comment type="catalytic activity">
    <reaction evidence="6 7">
        <text>(2S)-2-hydroxy-3-oxobutyl phosphate + 5-amino-6-(D-ribitylamino)uracil = 6,7-dimethyl-8-(1-D-ribityl)lumazine + phosphate + 2 H2O + H(+)</text>
        <dbReference type="Rhea" id="RHEA:26152"/>
        <dbReference type="ChEBI" id="CHEBI:15377"/>
        <dbReference type="ChEBI" id="CHEBI:15378"/>
        <dbReference type="ChEBI" id="CHEBI:15934"/>
        <dbReference type="ChEBI" id="CHEBI:43474"/>
        <dbReference type="ChEBI" id="CHEBI:58201"/>
        <dbReference type="ChEBI" id="CHEBI:58830"/>
        <dbReference type="EC" id="2.5.1.78"/>
    </reaction>
</comment>
<comment type="pathway">
    <text evidence="1 7">Cofactor biosynthesis; riboflavin biosynthesis; riboflavin from 2-hydroxy-3-oxobutyl phosphate and 5-amino-6-(D-ribitylamino)uracil: step 1/2.</text>
</comment>
<evidence type="ECO:0000256" key="5">
    <source>
        <dbReference type="ARBA" id="ARBA00022679"/>
    </source>
</evidence>
<feature type="binding site" evidence="7">
    <location>
        <position position="127"/>
    </location>
    <ligand>
        <name>(2S)-2-hydroxy-3-oxobutyl phosphate</name>
        <dbReference type="ChEBI" id="CHEBI:58830"/>
    </ligand>
</feature>
<proteinExistence type="inferred from homology"/>
<comment type="similarity">
    <text evidence="2 7">Belongs to the DMRL synthase family.</text>
</comment>
<evidence type="ECO:0000256" key="6">
    <source>
        <dbReference type="ARBA" id="ARBA00048785"/>
    </source>
</evidence>
<evidence type="ECO:0000256" key="2">
    <source>
        <dbReference type="ARBA" id="ARBA00007424"/>
    </source>
</evidence>
<dbReference type="RefSeq" id="WP_173099977.1">
    <property type="nucleotide sequence ID" value="NZ_CP053892.1"/>
</dbReference>
<comment type="function">
    <text evidence="7">Catalyzes the formation of 6,7-dimethyl-8-ribityllumazine by condensation of 5-amino-6-(D-ribitylamino)uracil with 3,4-dihydroxy-2-butanone 4-phosphate. This is the penultimate step in the biosynthesis of riboflavin.</text>
</comment>
<protein>
    <recommendedName>
        <fullName evidence="3 7">6,7-dimethyl-8-ribityllumazine synthase</fullName>
        <shortName evidence="7">DMRL synthase</shortName>
        <shortName evidence="7">LS</shortName>
        <shortName evidence="7">Lumazine synthase</shortName>
        <ecNumber evidence="3 7">2.5.1.78</ecNumber>
    </recommendedName>
</protein>
<evidence type="ECO:0000256" key="7">
    <source>
        <dbReference type="HAMAP-Rule" id="MF_00178"/>
    </source>
</evidence>
<keyword evidence="5 7" id="KW-0808">Transferase</keyword>
<feature type="binding site" evidence="7">
    <location>
        <begin position="58"/>
        <end position="60"/>
    </location>
    <ligand>
        <name>5-amino-6-(D-ribitylamino)uracil</name>
        <dbReference type="ChEBI" id="CHEBI:15934"/>
    </ligand>
</feature>
<dbReference type="Pfam" id="PF00885">
    <property type="entry name" value="DMRL_synthase"/>
    <property type="match status" value="1"/>
</dbReference>
<reference evidence="8 9" key="1">
    <citation type="submission" date="2020-05" db="EMBL/GenBank/DDBJ databases">
        <title>Actinomadura verrucosospora NRRL-B18236 (PFL_A860) Genome sequencing and assembly.</title>
        <authorList>
            <person name="Samborskyy M."/>
        </authorList>
    </citation>
    <scope>NUCLEOTIDE SEQUENCE [LARGE SCALE GENOMIC DNA]</scope>
    <source>
        <strain evidence="8 9">NRRL:B18236</strain>
    </source>
</reference>
<dbReference type="InterPro" id="IPR002180">
    <property type="entry name" value="LS/RS"/>
</dbReference>
<feature type="binding site" evidence="7">
    <location>
        <position position="26"/>
    </location>
    <ligand>
        <name>5-amino-6-(D-ribitylamino)uracil</name>
        <dbReference type="ChEBI" id="CHEBI:15934"/>
    </ligand>
</feature>
<dbReference type="EMBL" id="CP053892">
    <property type="protein sequence ID" value="QKG26563.1"/>
    <property type="molecule type" value="Genomic_DNA"/>
</dbReference>
<dbReference type="GO" id="GO:0009231">
    <property type="term" value="P:riboflavin biosynthetic process"/>
    <property type="evidence" value="ECO:0007669"/>
    <property type="project" value="UniProtKB-UniRule"/>
</dbReference>
<feature type="active site" description="Proton donor" evidence="7">
    <location>
        <position position="88"/>
    </location>
</feature>
<evidence type="ECO:0000313" key="9">
    <source>
        <dbReference type="Proteomes" id="UP000501240"/>
    </source>
</evidence>
<dbReference type="UniPathway" id="UPA00275">
    <property type="reaction ID" value="UER00404"/>
</dbReference>
<dbReference type="PANTHER" id="PTHR21058:SF0">
    <property type="entry name" value="6,7-DIMETHYL-8-RIBITYLLUMAZINE SYNTHASE"/>
    <property type="match status" value="1"/>
</dbReference>
<dbReference type="InterPro" id="IPR036467">
    <property type="entry name" value="LS/RS_sf"/>
</dbReference>
<feature type="binding site" evidence="7">
    <location>
        <position position="113"/>
    </location>
    <ligand>
        <name>5-amino-6-(D-ribitylamino)uracil</name>
        <dbReference type="ChEBI" id="CHEBI:15934"/>
    </ligand>
</feature>